<sequence length="157" mass="16507">MRAASLTRRTRLAAKDRDSLYLTSEGTLWAWGYNGSGQLGNGTYLSSSVPVQSYVGYNADYLAAGSAHVVMMIPYGYVYGWGSNSHGQLGDGSNADYTSPVLVFGVTFGITSTSAGGNFSLARRSNGTTATWGGNLYGQLAQGTLGYRSTPGTVTFP</sequence>
<keyword evidence="2" id="KW-1185">Reference proteome</keyword>
<name>A0ABT4AC94_9BACT</name>
<dbReference type="InterPro" id="IPR000408">
    <property type="entry name" value="Reg_chr_condens"/>
</dbReference>
<gene>
    <name evidence="1" type="ORF">OV287_32955</name>
</gene>
<accession>A0ABT4AC94</accession>
<dbReference type="PANTHER" id="PTHR45982:SF1">
    <property type="entry name" value="REGULATOR OF CHROMOSOME CONDENSATION"/>
    <property type="match status" value="1"/>
</dbReference>
<protein>
    <recommendedName>
        <fullName evidence="3">Regulator of chromosome condensation (RCC1) repeat-containing protein</fullName>
    </recommendedName>
</protein>
<dbReference type="PANTHER" id="PTHR45982">
    <property type="entry name" value="REGULATOR OF CHROMOSOME CONDENSATION"/>
    <property type="match status" value="1"/>
</dbReference>
<dbReference type="Proteomes" id="UP001207654">
    <property type="component" value="Unassembled WGS sequence"/>
</dbReference>
<evidence type="ECO:0008006" key="3">
    <source>
        <dbReference type="Google" id="ProtNLM"/>
    </source>
</evidence>
<proteinExistence type="predicted"/>
<dbReference type="SUPFAM" id="SSF50985">
    <property type="entry name" value="RCC1/BLIP-II"/>
    <property type="match status" value="1"/>
</dbReference>
<dbReference type="EMBL" id="JAPNKA010000001">
    <property type="protein sequence ID" value="MCY1079280.1"/>
    <property type="molecule type" value="Genomic_DNA"/>
</dbReference>
<dbReference type="PROSITE" id="PS50012">
    <property type="entry name" value="RCC1_3"/>
    <property type="match status" value="2"/>
</dbReference>
<dbReference type="InterPro" id="IPR051553">
    <property type="entry name" value="Ran_GTPase-activating"/>
</dbReference>
<organism evidence="1 2">
    <name type="scientific">Archangium lansingense</name>
    <dbReference type="NCBI Taxonomy" id="2995310"/>
    <lineage>
        <taxon>Bacteria</taxon>
        <taxon>Pseudomonadati</taxon>
        <taxon>Myxococcota</taxon>
        <taxon>Myxococcia</taxon>
        <taxon>Myxococcales</taxon>
        <taxon>Cystobacterineae</taxon>
        <taxon>Archangiaceae</taxon>
        <taxon>Archangium</taxon>
    </lineage>
</organism>
<dbReference type="Pfam" id="PF00415">
    <property type="entry name" value="RCC1"/>
    <property type="match status" value="2"/>
</dbReference>
<comment type="caution">
    <text evidence="1">The sequence shown here is derived from an EMBL/GenBank/DDBJ whole genome shotgun (WGS) entry which is preliminary data.</text>
</comment>
<dbReference type="RefSeq" id="WP_267538010.1">
    <property type="nucleotide sequence ID" value="NZ_JAPNKA010000001.1"/>
</dbReference>
<dbReference type="InterPro" id="IPR009091">
    <property type="entry name" value="RCC1/BLIP-II"/>
</dbReference>
<reference evidence="1 2" key="1">
    <citation type="submission" date="2022-11" db="EMBL/GenBank/DDBJ databases">
        <title>Minimal conservation of predation-associated metabolite biosynthetic gene clusters underscores biosynthetic potential of Myxococcota including descriptions for ten novel species: Archangium lansinium sp. nov., Myxococcus landrumus sp. nov., Nannocystis bai.</title>
        <authorList>
            <person name="Ahearne A."/>
            <person name="Stevens C."/>
            <person name="Phillips K."/>
        </authorList>
    </citation>
    <scope>NUCLEOTIDE SEQUENCE [LARGE SCALE GENOMIC DNA]</scope>
    <source>
        <strain evidence="1 2">MIWBW</strain>
    </source>
</reference>
<evidence type="ECO:0000313" key="1">
    <source>
        <dbReference type="EMBL" id="MCY1079280.1"/>
    </source>
</evidence>
<dbReference type="Gene3D" id="2.130.10.30">
    <property type="entry name" value="Regulator of chromosome condensation 1/beta-lactamase-inhibitor protein II"/>
    <property type="match status" value="1"/>
</dbReference>
<evidence type="ECO:0000313" key="2">
    <source>
        <dbReference type="Proteomes" id="UP001207654"/>
    </source>
</evidence>